<comment type="subcellular location">
    <subcellularLocation>
        <location evidence="1">Membrane</location>
        <topology evidence="1">Multi-pass membrane protein</topology>
    </subcellularLocation>
</comment>
<protein>
    <submittedName>
        <fullName evidence="6">Unannotated protein</fullName>
    </submittedName>
</protein>
<dbReference type="Pfam" id="PF02535">
    <property type="entry name" value="Zip"/>
    <property type="match status" value="1"/>
</dbReference>
<evidence type="ECO:0000256" key="3">
    <source>
        <dbReference type="ARBA" id="ARBA00022989"/>
    </source>
</evidence>
<evidence type="ECO:0000313" key="6">
    <source>
        <dbReference type="EMBL" id="CAB4616452.1"/>
    </source>
</evidence>
<dbReference type="GO" id="GO:0016020">
    <property type="term" value="C:membrane"/>
    <property type="evidence" value="ECO:0007669"/>
    <property type="project" value="UniProtKB-SubCell"/>
</dbReference>
<reference evidence="6" key="1">
    <citation type="submission" date="2020-05" db="EMBL/GenBank/DDBJ databases">
        <authorList>
            <person name="Chiriac C."/>
            <person name="Salcher M."/>
            <person name="Ghai R."/>
            <person name="Kavagutti S V."/>
        </authorList>
    </citation>
    <scope>NUCLEOTIDE SEQUENCE</scope>
</reference>
<feature type="transmembrane region" description="Helical" evidence="5">
    <location>
        <begin position="64"/>
        <end position="88"/>
    </location>
</feature>
<name>A0A6J6HRI8_9ZZZZ</name>
<keyword evidence="2 5" id="KW-0812">Transmembrane</keyword>
<feature type="transmembrane region" description="Helical" evidence="5">
    <location>
        <begin position="168"/>
        <end position="187"/>
    </location>
</feature>
<organism evidence="6">
    <name type="scientific">freshwater metagenome</name>
    <dbReference type="NCBI Taxonomy" id="449393"/>
    <lineage>
        <taxon>unclassified sequences</taxon>
        <taxon>metagenomes</taxon>
        <taxon>ecological metagenomes</taxon>
    </lineage>
</organism>
<feature type="transmembrane region" description="Helical" evidence="5">
    <location>
        <begin position="40"/>
        <end position="58"/>
    </location>
</feature>
<evidence type="ECO:0000256" key="2">
    <source>
        <dbReference type="ARBA" id="ARBA00022692"/>
    </source>
</evidence>
<accession>A0A6J6HRI8</accession>
<dbReference type="PANTHER" id="PTHR11040:SF205">
    <property type="entry name" value="ZINC TRANSPORTER ZUPT"/>
    <property type="match status" value="1"/>
</dbReference>
<dbReference type="EMBL" id="CAEZUW010000112">
    <property type="protein sequence ID" value="CAB4616452.1"/>
    <property type="molecule type" value="Genomic_DNA"/>
</dbReference>
<evidence type="ECO:0000256" key="1">
    <source>
        <dbReference type="ARBA" id="ARBA00004141"/>
    </source>
</evidence>
<proteinExistence type="predicted"/>
<sequence length="234" mass="24640">MLERDIALLVALVAAAFTLIGYPLSRRFTSGGDVERRNRATAWAMLASGVAMILVAAVELVPSAIFSGFSTLEAVAWLLAGLLGYIIFDKVVDKFASSEARFKRSALTVAIALTLHNLPEGAAIVASEFAGVESAVATAASLALHNIPEGVAIALVALAAGFKPSMSALLVLVSALAEASGAFAFWAFNFEPDQRTTSIVVLVVAALMLAISLVELLPRAFRTLARDEMQTFNK</sequence>
<dbReference type="GO" id="GO:0005385">
    <property type="term" value="F:zinc ion transmembrane transporter activity"/>
    <property type="evidence" value="ECO:0007669"/>
    <property type="project" value="TreeGrafter"/>
</dbReference>
<dbReference type="PANTHER" id="PTHR11040">
    <property type="entry name" value="ZINC/IRON TRANSPORTER"/>
    <property type="match status" value="1"/>
</dbReference>
<keyword evidence="4 5" id="KW-0472">Membrane</keyword>
<dbReference type="InterPro" id="IPR003689">
    <property type="entry name" value="ZIP"/>
</dbReference>
<evidence type="ECO:0000256" key="5">
    <source>
        <dbReference type="SAM" id="Phobius"/>
    </source>
</evidence>
<feature type="transmembrane region" description="Helical" evidence="5">
    <location>
        <begin position="199"/>
        <end position="217"/>
    </location>
</feature>
<evidence type="ECO:0000256" key="4">
    <source>
        <dbReference type="ARBA" id="ARBA00023136"/>
    </source>
</evidence>
<keyword evidence="3 5" id="KW-1133">Transmembrane helix</keyword>
<feature type="transmembrane region" description="Helical" evidence="5">
    <location>
        <begin position="6"/>
        <end position="24"/>
    </location>
</feature>
<gene>
    <name evidence="6" type="ORF">UFOPK1855_00711</name>
</gene>
<dbReference type="AlphaFoldDB" id="A0A6J6HRI8"/>